<evidence type="ECO:0000256" key="1">
    <source>
        <dbReference type="SAM" id="Phobius"/>
    </source>
</evidence>
<evidence type="ECO:0000313" key="3">
    <source>
        <dbReference type="Proteomes" id="UP000593765"/>
    </source>
</evidence>
<feature type="transmembrane region" description="Helical" evidence="1">
    <location>
        <begin position="54"/>
        <end position="76"/>
    </location>
</feature>
<sequence>MSMSPISPRSPMMPVLDPDVRNRINAELQTGERLLWAAQPIPALYARSAWPMMLFGLVFTGFSLFWIGGAAGMLWFSDHGPVHEGFGIGRIFSCFPLFGLPFFAVGMGLVTSPIWMRRAARRSIYAVTDRRAIVCQGRAWGGVEIRSFGPGDLTAMTRIERGNGAGDLIFREGYSESFDSEGHRTSNRKVIGFVAVEGVHDVEHLVRTQLIEPHRARMQNAG</sequence>
<dbReference type="EMBL" id="CP063458">
    <property type="protein sequence ID" value="QOV92276.1"/>
    <property type="molecule type" value="Genomic_DNA"/>
</dbReference>
<evidence type="ECO:0008006" key="4">
    <source>
        <dbReference type="Google" id="ProtNLM"/>
    </source>
</evidence>
<feature type="transmembrane region" description="Helical" evidence="1">
    <location>
        <begin position="88"/>
        <end position="115"/>
    </location>
</feature>
<keyword evidence="1" id="KW-0472">Membrane</keyword>
<reference evidence="2 3" key="1">
    <citation type="submission" date="2020-10" db="EMBL/GenBank/DDBJ databases">
        <title>Wide distribution of Phycisphaera-like planctomycetes from WD2101 soil group in peatlands and genome analysis of the first cultivated representative.</title>
        <authorList>
            <person name="Dedysh S.N."/>
            <person name="Beletsky A.V."/>
            <person name="Ivanova A."/>
            <person name="Kulichevskaya I.S."/>
            <person name="Suzina N.E."/>
            <person name="Philippov D.A."/>
            <person name="Rakitin A.L."/>
            <person name="Mardanov A.V."/>
            <person name="Ravin N.V."/>
        </authorList>
    </citation>
    <scope>NUCLEOTIDE SEQUENCE [LARGE SCALE GENOMIC DNA]</scope>
    <source>
        <strain evidence="2 3">M1803</strain>
    </source>
</reference>
<organism evidence="2 3">
    <name type="scientific">Humisphaera borealis</name>
    <dbReference type="NCBI Taxonomy" id="2807512"/>
    <lineage>
        <taxon>Bacteria</taxon>
        <taxon>Pseudomonadati</taxon>
        <taxon>Planctomycetota</taxon>
        <taxon>Phycisphaerae</taxon>
        <taxon>Tepidisphaerales</taxon>
        <taxon>Tepidisphaeraceae</taxon>
        <taxon>Humisphaera</taxon>
    </lineage>
</organism>
<keyword evidence="3" id="KW-1185">Reference proteome</keyword>
<dbReference type="AlphaFoldDB" id="A0A7M2X3D6"/>
<gene>
    <name evidence="2" type="ORF">IPV69_13325</name>
</gene>
<proteinExistence type="predicted"/>
<accession>A0A7M2X3D6</accession>
<dbReference type="Proteomes" id="UP000593765">
    <property type="component" value="Chromosome"/>
</dbReference>
<dbReference type="KEGG" id="hbs:IPV69_13325"/>
<keyword evidence="1" id="KW-0812">Transmembrane</keyword>
<keyword evidence="1" id="KW-1133">Transmembrane helix</keyword>
<evidence type="ECO:0000313" key="2">
    <source>
        <dbReference type="EMBL" id="QOV92276.1"/>
    </source>
</evidence>
<protein>
    <recommendedName>
        <fullName evidence="4">DUF304 domain-containing protein</fullName>
    </recommendedName>
</protein>
<name>A0A7M2X3D6_9BACT</name>
<dbReference type="RefSeq" id="WP_206295610.1">
    <property type="nucleotide sequence ID" value="NZ_CP063458.1"/>
</dbReference>